<dbReference type="SUPFAM" id="SSF82199">
    <property type="entry name" value="SET domain"/>
    <property type="match status" value="1"/>
</dbReference>
<keyword evidence="2 4" id="KW-0863">Zinc-finger</keyword>
<evidence type="ECO:0000259" key="6">
    <source>
        <dbReference type="PROSITE" id="PS50865"/>
    </source>
</evidence>
<dbReference type="RefSeq" id="XP_019046585.1">
    <property type="nucleotide sequence ID" value="XM_019191955.1"/>
</dbReference>
<dbReference type="Gene3D" id="1.10.220.160">
    <property type="match status" value="1"/>
</dbReference>
<dbReference type="Pfam" id="PF00856">
    <property type="entry name" value="SET"/>
    <property type="match status" value="1"/>
</dbReference>
<keyword evidence="1" id="KW-0479">Metal-binding</keyword>
<feature type="region of interest" description="Disordered" evidence="5">
    <location>
        <begin position="1"/>
        <end position="22"/>
    </location>
</feature>
<evidence type="ECO:0000256" key="2">
    <source>
        <dbReference type="ARBA" id="ARBA00022771"/>
    </source>
</evidence>
<sequence length="566" mass="64027">MVARMGPTNRTNTTGGSCDRTSNLTPVKGERKVVLSEIPSPVEKGDTIHTTTPLLPTLNSALLSTHCSGCLKSAQQLSEELELDLTAMHERMLKCSRCQVHVFCSVKCYASTWCILNDECRGLANNAGWVPCTFPRMVAKVLTARRFGNQLYDPLPYHPDPGFSLSTKERQKIQDNVIQLLGKLQQEGGETNHHLQLYLYHINDIEEFSSLIKRISSCQFTLYDTSANPVGIALSPGLSMIRHSCKPNAQIVFHDGPNEKEGMKLVANRMIYPGEEALPVHLRQNALAPFGFDHSQICPYCSVKVVDCRWAATHPSCTLGGLVPLTPMNKFSTSKDDKRECDRCPESVSTEQFEQRYKQLLDLVEEPWKREEEGVSLPPDTESIQDEIKLLSPLIPKFLQICPDVVYPIPHLQLRYGRLLSTLPQTIPIMRDTIESYTQSYTSFLSLNHNLSTPMTCFLAFGLARLHLEILHGHKDLQERKSQLNSYSELGKKSEVMLEDVEGNGNGDGNENEEEIESYLREGQDWVQCSTDHLDDLGYTSSKKFKLLKMWKMEFEELVIWFDCSY</sequence>
<keyword evidence="9" id="KW-1185">Reference proteome</keyword>
<dbReference type="OrthoDB" id="265717at2759"/>
<organism evidence="7">
    <name type="scientific">Kwoniella bestiolae CBS 10118</name>
    <dbReference type="NCBI Taxonomy" id="1296100"/>
    <lineage>
        <taxon>Eukaryota</taxon>
        <taxon>Fungi</taxon>
        <taxon>Dikarya</taxon>
        <taxon>Basidiomycota</taxon>
        <taxon>Agaricomycotina</taxon>
        <taxon>Tremellomycetes</taxon>
        <taxon>Tremellales</taxon>
        <taxon>Cryptococcaceae</taxon>
        <taxon>Kwoniella</taxon>
    </lineage>
</organism>
<dbReference type="EMBL" id="KI894021">
    <property type="protein sequence ID" value="OCF25515.1"/>
    <property type="molecule type" value="Genomic_DNA"/>
</dbReference>
<evidence type="ECO:0000313" key="8">
    <source>
        <dbReference type="EMBL" id="WVW84180.1"/>
    </source>
</evidence>
<dbReference type="InterPro" id="IPR050869">
    <property type="entry name" value="H3K4_H4K5_MeTrfase"/>
</dbReference>
<dbReference type="InterPro" id="IPR046341">
    <property type="entry name" value="SET_dom_sf"/>
</dbReference>
<protein>
    <recommendedName>
        <fullName evidence="6">MYND-type domain-containing protein</fullName>
    </recommendedName>
</protein>
<dbReference type="EMBL" id="CP144544">
    <property type="protein sequence ID" value="WVW84180.1"/>
    <property type="molecule type" value="Genomic_DNA"/>
</dbReference>
<reference evidence="8" key="4">
    <citation type="submission" date="2024-02" db="EMBL/GenBank/DDBJ databases">
        <title>Comparative genomics of Cryptococcus and Kwoniella reveals pathogenesis evolution and contrasting modes of karyotype evolution via chromosome fusion or intercentromeric recombination.</title>
        <authorList>
            <person name="Coelho M.A."/>
            <person name="David-Palma M."/>
            <person name="Shea T."/>
            <person name="Bowers K."/>
            <person name="McGinley-Smith S."/>
            <person name="Mohammad A.W."/>
            <person name="Gnirke A."/>
            <person name="Yurkov A.M."/>
            <person name="Nowrousian M."/>
            <person name="Sun S."/>
            <person name="Cuomo C.A."/>
            <person name="Heitman J."/>
        </authorList>
    </citation>
    <scope>NUCLEOTIDE SEQUENCE</scope>
    <source>
        <strain evidence="8">CBS 10118</strain>
    </source>
</reference>
<dbReference type="Proteomes" id="UP000092730">
    <property type="component" value="Chromosome 4"/>
</dbReference>
<dbReference type="GO" id="GO:0005634">
    <property type="term" value="C:nucleus"/>
    <property type="evidence" value="ECO:0007669"/>
    <property type="project" value="TreeGrafter"/>
</dbReference>
<gene>
    <name evidence="7" type="ORF">I302_05335</name>
    <name evidence="8" type="ORF">I302_106210</name>
</gene>
<dbReference type="AlphaFoldDB" id="A0A1B9G3A7"/>
<evidence type="ECO:0000256" key="4">
    <source>
        <dbReference type="PROSITE-ProRule" id="PRU00134"/>
    </source>
</evidence>
<dbReference type="STRING" id="1296100.A0A1B9G3A7"/>
<dbReference type="PROSITE" id="PS50865">
    <property type="entry name" value="ZF_MYND_2"/>
    <property type="match status" value="1"/>
</dbReference>
<dbReference type="Gene3D" id="2.170.270.10">
    <property type="entry name" value="SET domain"/>
    <property type="match status" value="1"/>
</dbReference>
<feature type="domain" description="MYND-type" evidence="6">
    <location>
        <begin position="67"/>
        <end position="120"/>
    </location>
</feature>
<dbReference type="VEuPathDB" id="FungiDB:I302_05335"/>
<dbReference type="KEGG" id="kbi:30209734"/>
<keyword evidence="3" id="KW-0862">Zinc</keyword>
<evidence type="ECO:0000313" key="9">
    <source>
        <dbReference type="Proteomes" id="UP000092730"/>
    </source>
</evidence>
<proteinExistence type="predicted"/>
<accession>A0A1B9G3A7</accession>
<dbReference type="GeneID" id="30209734"/>
<dbReference type="Gene3D" id="6.10.140.2220">
    <property type="match status" value="1"/>
</dbReference>
<dbReference type="PANTHER" id="PTHR12197">
    <property type="entry name" value="HISTONE-LYSINE N-METHYLTRANSFERASE SMYD"/>
    <property type="match status" value="1"/>
</dbReference>
<evidence type="ECO:0000313" key="7">
    <source>
        <dbReference type="EMBL" id="OCF25515.1"/>
    </source>
</evidence>
<evidence type="ECO:0000256" key="1">
    <source>
        <dbReference type="ARBA" id="ARBA00022723"/>
    </source>
</evidence>
<dbReference type="InterPro" id="IPR001214">
    <property type="entry name" value="SET_dom"/>
</dbReference>
<reference evidence="8" key="2">
    <citation type="submission" date="2013-07" db="EMBL/GenBank/DDBJ databases">
        <authorList>
            <consortium name="The Broad Institute Genome Sequencing Platform"/>
            <person name="Cuomo C."/>
            <person name="Litvintseva A."/>
            <person name="Chen Y."/>
            <person name="Heitman J."/>
            <person name="Sun S."/>
            <person name="Springer D."/>
            <person name="Dromer F."/>
            <person name="Young S.K."/>
            <person name="Zeng Q."/>
            <person name="Gargeya S."/>
            <person name="Fitzgerald M."/>
            <person name="Abouelleil A."/>
            <person name="Alvarado L."/>
            <person name="Berlin A.M."/>
            <person name="Chapman S.B."/>
            <person name="Dewar J."/>
            <person name="Goldberg J."/>
            <person name="Griggs A."/>
            <person name="Gujja S."/>
            <person name="Hansen M."/>
            <person name="Howarth C."/>
            <person name="Imamovic A."/>
            <person name="Larimer J."/>
            <person name="McCowan C."/>
            <person name="Murphy C."/>
            <person name="Pearson M."/>
            <person name="Priest M."/>
            <person name="Roberts A."/>
            <person name="Saif S."/>
            <person name="Shea T."/>
            <person name="Sykes S."/>
            <person name="Wortman J."/>
            <person name="Nusbaum C."/>
            <person name="Birren B."/>
        </authorList>
    </citation>
    <scope>NUCLEOTIDE SEQUENCE</scope>
    <source>
        <strain evidence="8">CBS 10118</strain>
    </source>
</reference>
<evidence type="ECO:0000256" key="3">
    <source>
        <dbReference type="ARBA" id="ARBA00022833"/>
    </source>
</evidence>
<evidence type="ECO:0000256" key="5">
    <source>
        <dbReference type="SAM" id="MobiDB-lite"/>
    </source>
</evidence>
<dbReference type="GO" id="GO:0008270">
    <property type="term" value="F:zinc ion binding"/>
    <property type="evidence" value="ECO:0007669"/>
    <property type="project" value="UniProtKB-KW"/>
</dbReference>
<reference evidence="7" key="1">
    <citation type="submission" date="2013-07" db="EMBL/GenBank/DDBJ databases">
        <title>The Genome Sequence of Cryptococcus bestiolae CBS10118.</title>
        <authorList>
            <consortium name="The Broad Institute Genome Sequencing Platform"/>
            <person name="Cuomo C."/>
            <person name="Litvintseva A."/>
            <person name="Chen Y."/>
            <person name="Heitman J."/>
            <person name="Sun S."/>
            <person name="Springer D."/>
            <person name="Dromer F."/>
            <person name="Young S.K."/>
            <person name="Zeng Q."/>
            <person name="Gargeya S."/>
            <person name="Fitzgerald M."/>
            <person name="Abouelleil A."/>
            <person name="Alvarado L."/>
            <person name="Berlin A.M."/>
            <person name="Chapman S.B."/>
            <person name="Dewar J."/>
            <person name="Goldberg J."/>
            <person name="Griggs A."/>
            <person name="Gujja S."/>
            <person name="Hansen M."/>
            <person name="Howarth C."/>
            <person name="Imamovic A."/>
            <person name="Larimer J."/>
            <person name="McCowan C."/>
            <person name="Murphy C."/>
            <person name="Pearson M."/>
            <person name="Priest M."/>
            <person name="Roberts A."/>
            <person name="Saif S."/>
            <person name="Shea T."/>
            <person name="Sykes S."/>
            <person name="Wortman J."/>
            <person name="Nusbaum C."/>
            <person name="Birren B."/>
        </authorList>
    </citation>
    <scope>NUCLEOTIDE SEQUENCE [LARGE SCALE GENOMIC DNA]</scope>
    <source>
        <strain evidence="7">CBS 10118</strain>
    </source>
</reference>
<reference evidence="7" key="3">
    <citation type="submission" date="2014-01" db="EMBL/GenBank/DDBJ databases">
        <title>Evolution of pathogenesis and genome organization in the Tremellales.</title>
        <authorList>
            <person name="Cuomo C."/>
            <person name="Litvintseva A."/>
            <person name="Heitman J."/>
            <person name="Chen Y."/>
            <person name="Sun S."/>
            <person name="Springer D."/>
            <person name="Dromer F."/>
            <person name="Young S."/>
            <person name="Zeng Q."/>
            <person name="Chapman S."/>
            <person name="Gujja S."/>
            <person name="Saif S."/>
            <person name="Birren B."/>
        </authorList>
    </citation>
    <scope>NUCLEOTIDE SEQUENCE</scope>
    <source>
        <strain evidence="7">CBS 10118</strain>
    </source>
</reference>
<feature type="compositionally biased region" description="Polar residues" evidence="5">
    <location>
        <begin position="8"/>
        <end position="22"/>
    </location>
</feature>
<name>A0A1B9G3A7_9TREE</name>
<dbReference type="InterPro" id="IPR002893">
    <property type="entry name" value="Znf_MYND"/>
</dbReference>
<dbReference type="PANTHER" id="PTHR12197:SF251">
    <property type="entry name" value="EG:BACR7C10.4 PROTEIN"/>
    <property type="match status" value="1"/>
</dbReference>